<dbReference type="RefSeq" id="YP_009280077.1">
    <property type="nucleotide sequence ID" value="NC_031020.1"/>
</dbReference>
<dbReference type="PIRSF" id="PIRSF006019">
    <property type="entry name" value="dCMP_deaminase"/>
    <property type="match status" value="1"/>
</dbReference>
<comment type="cofactor">
    <cofactor evidence="1 7">
        <name>Zn(2+)</name>
        <dbReference type="ChEBI" id="CHEBI:29105"/>
    </cofactor>
</comment>
<feature type="binding site" evidence="7">
    <location>
        <position position="121"/>
    </location>
    <ligand>
        <name>Zn(2+)</name>
        <dbReference type="ChEBI" id="CHEBI:29105"/>
        <note>catalytic</note>
    </ligand>
</feature>
<reference evidence="9 10" key="1">
    <citation type="submission" date="2016-04" db="EMBL/GenBank/DDBJ databases">
        <title>Comparative genomics of Morganella phages MP1 and MP2 define new clades among the T4 and T7-like Viruses.</title>
        <authorList>
            <person name="Pinto G."/>
            <person name="Oliveira A."/>
            <person name="Malgorzata L."/>
            <person name="Kropinski A."/>
            <person name="Azeredo J."/>
        </authorList>
    </citation>
    <scope>NUCLEOTIDE SEQUENCE [LARGE SCALE GENOMIC DNA]</scope>
</reference>
<dbReference type="InterPro" id="IPR016473">
    <property type="entry name" value="dCMP_deaminase"/>
</dbReference>
<evidence type="ECO:0000256" key="2">
    <source>
        <dbReference type="ARBA" id="ARBA00006576"/>
    </source>
</evidence>
<dbReference type="PROSITE" id="PS51747">
    <property type="entry name" value="CYT_DCMP_DEAMINASES_2"/>
    <property type="match status" value="1"/>
</dbReference>
<dbReference type="KEGG" id="vg:29059387"/>
<evidence type="ECO:0000313" key="10">
    <source>
        <dbReference type="Proteomes" id="UP000203816"/>
    </source>
</evidence>
<dbReference type="CDD" id="cd01286">
    <property type="entry name" value="deoxycytidylate_deaminase"/>
    <property type="match status" value="1"/>
</dbReference>
<protein>
    <submittedName>
        <fullName evidence="9">Deoxycytidylate deaminase</fullName>
    </submittedName>
</protein>
<keyword evidence="3 7" id="KW-0479">Metal-binding</keyword>
<keyword evidence="4" id="KW-0378">Hydrolase</keyword>
<dbReference type="GO" id="GO:0004132">
    <property type="term" value="F:dCMP deaminase activity"/>
    <property type="evidence" value="ECO:0007669"/>
    <property type="project" value="InterPro"/>
</dbReference>
<dbReference type="SUPFAM" id="SSF53927">
    <property type="entry name" value="Cytidine deaminase-like"/>
    <property type="match status" value="1"/>
</dbReference>
<dbReference type="InterPro" id="IPR002125">
    <property type="entry name" value="CMP_dCMP_dom"/>
</dbReference>
<keyword evidence="5 7" id="KW-0862">Zinc</keyword>
<dbReference type="GO" id="GO:0008270">
    <property type="term" value="F:zinc ion binding"/>
    <property type="evidence" value="ECO:0007669"/>
    <property type="project" value="InterPro"/>
</dbReference>
<dbReference type="GeneID" id="29059387"/>
<dbReference type="InterPro" id="IPR035105">
    <property type="entry name" value="Deoxycytidylate_deaminase_dom"/>
</dbReference>
<dbReference type="InterPro" id="IPR016192">
    <property type="entry name" value="APOBEC/CMP_deaminase_Zn-bd"/>
</dbReference>
<gene>
    <name evidence="9" type="ORF">MP1_gp0219</name>
</gene>
<name>A0A192YC90_9CAUD</name>
<feature type="active site" description="Proton donor" evidence="6">
    <location>
        <position position="95"/>
    </location>
</feature>
<dbReference type="PROSITE" id="PS00903">
    <property type="entry name" value="CYT_DCMP_DEAMINASES_1"/>
    <property type="match status" value="1"/>
</dbReference>
<evidence type="ECO:0000256" key="4">
    <source>
        <dbReference type="ARBA" id="ARBA00022801"/>
    </source>
</evidence>
<dbReference type="InterPro" id="IPR015517">
    <property type="entry name" value="dCMP_deaminase-rel"/>
</dbReference>
<dbReference type="InterPro" id="IPR016193">
    <property type="entry name" value="Cytidine_deaminase-like"/>
</dbReference>
<evidence type="ECO:0000256" key="5">
    <source>
        <dbReference type="ARBA" id="ARBA00022833"/>
    </source>
</evidence>
<keyword evidence="10" id="KW-1185">Reference proteome</keyword>
<sequence>MKATTYLQIAYLVSQESKCCSWKVGAVIAKDDRIIATGYNGSPSGQTNCCDHAEEKGWTKYFQHQTMQPGGKTLLLKEHREDHSKWSAVNEIHAELNAIIFAAKKGISIEGGTMYVTLSPCADCAKAIAQSGIKTLVYAESYDKLSDGWDQILVDSGIEVVKFQKSHLKLLDFTQINTFNGES</sequence>
<proteinExistence type="inferred from homology"/>
<evidence type="ECO:0000256" key="3">
    <source>
        <dbReference type="ARBA" id="ARBA00022723"/>
    </source>
</evidence>
<evidence type="ECO:0000256" key="1">
    <source>
        <dbReference type="ARBA" id="ARBA00001947"/>
    </source>
</evidence>
<evidence type="ECO:0000313" key="9">
    <source>
        <dbReference type="EMBL" id="ANM46481.1"/>
    </source>
</evidence>
<feature type="binding site" evidence="7">
    <location>
        <position position="93"/>
    </location>
    <ligand>
        <name>Zn(2+)</name>
        <dbReference type="ChEBI" id="CHEBI:29105"/>
        <note>catalytic</note>
    </ligand>
</feature>
<evidence type="ECO:0000256" key="7">
    <source>
        <dbReference type="PIRSR" id="PIRSR006019-2"/>
    </source>
</evidence>
<comment type="similarity">
    <text evidence="2">Belongs to the cytidine and deoxycytidylate deaminase family.</text>
</comment>
<dbReference type="Gene3D" id="3.40.140.10">
    <property type="entry name" value="Cytidine Deaminase, domain 2"/>
    <property type="match status" value="1"/>
</dbReference>
<accession>A0A192YC90</accession>
<evidence type="ECO:0000256" key="6">
    <source>
        <dbReference type="PIRSR" id="PIRSR006019-1"/>
    </source>
</evidence>
<feature type="domain" description="CMP/dCMP-type deaminase" evidence="8">
    <location>
        <begin position="1"/>
        <end position="160"/>
    </location>
</feature>
<dbReference type="Proteomes" id="UP000203816">
    <property type="component" value="Segment"/>
</dbReference>
<dbReference type="GO" id="GO:0006220">
    <property type="term" value="P:pyrimidine nucleotide metabolic process"/>
    <property type="evidence" value="ECO:0007669"/>
    <property type="project" value="InterPro"/>
</dbReference>
<dbReference type="OrthoDB" id="10605at10239"/>
<dbReference type="EMBL" id="KX078569">
    <property type="protein sequence ID" value="ANM46481.1"/>
    <property type="molecule type" value="Genomic_DNA"/>
</dbReference>
<evidence type="ECO:0000259" key="8">
    <source>
        <dbReference type="PROSITE" id="PS51747"/>
    </source>
</evidence>
<organism evidence="9 10">
    <name type="scientific">Morganella phage vB_MmoM_MP1</name>
    <dbReference type="NCBI Taxonomy" id="1852628"/>
    <lineage>
        <taxon>Viruses</taxon>
        <taxon>Duplodnaviria</taxon>
        <taxon>Heunggongvirae</taxon>
        <taxon>Uroviricota</taxon>
        <taxon>Caudoviricetes</taxon>
        <taxon>Pantevenvirales</taxon>
        <taxon>Straboviridae</taxon>
        <taxon>Gualtarvirus</taxon>
        <taxon>Gualtarvirus mp1</taxon>
    </lineage>
</organism>
<dbReference type="Pfam" id="PF00383">
    <property type="entry name" value="dCMP_cyt_deam_1"/>
    <property type="match status" value="1"/>
</dbReference>
<dbReference type="PANTHER" id="PTHR11086:SF18">
    <property type="entry name" value="DEOXYCYTIDYLATE DEAMINASE"/>
    <property type="match status" value="1"/>
</dbReference>
<dbReference type="PANTHER" id="PTHR11086">
    <property type="entry name" value="DEOXYCYTIDYLATE DEAMINASE-RELATED"/>
    <property type="match status" value="1"/>
</dbReference>
<feature type="binding site" evidence="7">
    <location>
        <position position="124"/>
    </location>
    <ligand>
        <name>Zn(2+)</name>
        <dbReference type="ChEBI" id="CHEBI:29105"/>
        <note>catalytic</note>
    </ligand>
</feature>